<feature type="domain" description="Myb-like" evidence="7">
    <location>
        <begin position="43"/>
        <end position="94"/>
    </location>
</feature>
<dbReference type="FunFam" id="1.10.10.60:FF:000016">
    <property type="entry name" value="Transcriptional activator Myb isoform A"/>
    <property type="match status" value="1"/>
</dbReference>
<evidence type="ECO:0000313" key="10">
    <source>
        <dbReference type="Proteomes" id="UP000807504"/>
    </source>
</evidence>
<dbReference type="PROSITE" id="PS50090">
    <property type="entry name" value="MYB_LIKE"/>
    <property type="match status" value="3"/>
</dbReference>
<keyword evidence="3" id="KW-0805">Transcription regulation</keyword>
<evidence type="ECO:0000256" key="2">
    <source>
        <dbReference type="ARBA" id="ARBA00022737"/>
    </source>
</evidence>
<dbReference type="AlphaFoldDB" id="A0A8T0EZB1"/>
<dbReference type="GO" id="GO:0005634">
    <property type="term" value="C:nucleus"/>
    <property type="evidence" value="ECO:0007669"/>
    <property type="project" value="UniProtKB-SubCell"/>
</dbReference>
<feature type="domain" description="HTH myb-type" evidence="8">
    <location>
        <begin position="95"/>
        <end position="150"/>
    </location>
</feature>
<evidence type="ECO:0000256" key="1">
    <source>
        <dbReference type="ARBA" id="ARBA00004123"/>
    </source>
</evidence>
<feature type="domain" description="Myb-like" evidence="7">
    <location>
        <begin position="147"/>
        <end position="184"/>
    </location>
</feature>
<feature type="domain" description="HTH myb-type" evidence="8">
    <location>
        <begin position="43"/>
        <end position="94"/>
    </location>
</feature>
<comment type="subcellular location">
    <subcellularLocation>
        <location evidence="1">Nucleus</location>
    </subcellularLocation>
</comment>
<accession>A0A8T0EZB1</accession>
<dbReference type="GO" id="GO:0000978">
    <property type="term" value="F:RNA polymerase II cis-regulatory region sequence-specific DNA binding"/>
    <property type="evidence" value="ECO:0007669"/>
    <property type="project" value="TreeGrafter"/>
</dbReference>
<evidence type="ECO:0000256" key="6">
    <source>
        <dbReference type="ARBA" id="ARBA00023242"/>
    </source>
</evidence>
<dbReference type="GO" id="GO:0000981">
    <property type="term" value="F:DNA-binding transcription factor activity, RNA polymerase II-specific"/>
    <property type="evidence" value="ECO:0007669"/>
    <property type="project" value="TreeGrafter"/>
</dbReference>
<feature type="domain" description="Myb-like" evidence="7">
    <location>
        <begin position="95"/>
        <end position="146"/>
    </location>
</feature>
<organism evidence="9 10">
    <name type="scientific">Argiope bruennichi</name>
    <name type="common">Wasp spider</name>
    <name type="synonym">Aranea bruennichi</name>
    <dbReference type="NCBI Taxonomy" id="94029"/>
    <lineage>
        <taxon>Eukaryota</taxon>
        <taxon>Metazoa</taxon>
        <taxon>Ecdysozoa</taxon>
        <taxon>Arthropoda</taxon>
        <taxon>Chelicerata</taxon>
        <taxon>Arachnida</taxon>
        <taxon>Araneae</taxon>
        <taxon>Araneomorphae</taxon>
        <taxon>Entelegynae</taxon>
        <taxon>Araneoidea</taxon>
        <taxon>Araneidae</taxon>
        <taxon>Argiope</taxon>
    </lineage>
</organism>
<name>A0A8T0EZB1_ARGBR</name>
<dbReference type="EMBL" id="JABXBU010001863">
    <property type="protein sequence ID" value="KAF8783400.1"/>
    <property type="molecule type" value="Genomic_DNA"/>
</dbReference>
<gene>
    <name evidence="9" type="ORF">HNY73_013564</name>
</gene>
<evidence type="ECO:0000313" key="9">
    <source>
        <dbReference type="EMBL" id="KAF8783400.1"/>
    </source>
</evidence>
<dbReference type="SUPFAM" id="SSF46689">
    <property type="entry name" value="Homeodomain-like"/>
    <property type="match status" value="2"/>
</dbReference>
<dbReference type="PROSITE" id="PS51294">
    <property type="entry name" value="HTH_MYB"/>
    <property type="match status" value="3"/>
</dbReference>
<dbReference type="FunFam" id="1.10.10.60:FF:000010">
    <property type="entry name" value="Transcriptional activator Myb isoform A"/>
    <property type="match status" value="1"/>
</dbReference>
<keyword evidence="4" id="KW-0238">DNA-binding</keyword>
<evidence type="ECO:0000259" key="7">
    <source>
        <dbReference type="PROSITE" id="PS50090"/>
    </source>
</evidence>
<comment type="caution">
    <text evidence="9">The sequence shown here is derived from an EMBL/GenBank/DDBJ whole genome shotgun (WGS) entry which is preliminary data.</text>
</comment>
<keyword evidence="10" id="KW-1185">Reference proteome</keyword>
<feature type="domain" description="HTH myb-type" evidence="8">
    <location>
        <begin position="151"/>
        <end position="184"/>
    </location>
</feature>
<evidence type="ECO:0000256" key="3">
    <source>
        <dbReference type="ARBA" id="ARBA00023015"/>
    </source>
</evidence>
<proteinExistence type="predicted"/>
<evidence type="ECO:0000256" key="4">
    <source>
        <dbReference type="ARBA" id="ARBA00023125"/>
    </source>
</evidence>
<sequence length="184" mass="22075">MSRNRCHKRKINPRLRNKSFSYDFSSDEDSDYFSPTPSLRGRHKNINRGKWTKEEDEKLKSLVESYGESQWETIANLFPDRSDVQCQQRWYKVVNPELVKGPWTKEEDEKVIELVKKYGPKKWTVIAKHLRGRIGKQCRERWHNHLNPCIKKTAWTLEEEKMIVHYHRILGNQWSKIAKQLPGR</sequence>
<evidence type="ECO:0000256" key="5">
    <source>
        <dbReference type="ARBA" id="ARBA00023163"/>
    </source>
</evidence>
<dbReference type="Gene3D" id="1.10.10.60">
    <property type="entry name" value="Homeodomain-like"/>
    <property type="match status" value="3"/>
</dbReference>
<keyword evidence="2" id="KW-0677">Repeat</keyword>
<dbReference type="Proteomes" id="UP000807504">
    <property type="component" value="Unassembled WGS sequence"/>
</dbReference>
<dbReference type="Pfam" id="PF13921">
    <property type="entry name" value="Myb_DNA-bind_6"/>
    <property type="match status" value="1"/>
</dbReference>
<protein>
    <submittedName>
        <fullName evidence="9">Transcriptional activator Myb like protein</fullName>
    </submittedName>
</protein>
<evidence type="ECO:0000259" key="8">
    <source>
        <dbReference type="PROSITE" id="PS51294"/>
    </source>
</evidence>
<keyword evidence="6" id="KW-0539">Nucleus</keyword>
<dbReference type="PANTHER" id="PTHR45614:SF25">
    <property type="entry name" value="MYB PROTEIN"/>
    <property type="match status" value="1"/>
</dbReference>
<keyword evidence="5" id="KW-0804">Transcription</keyword>
<dbReference type="SMART" id="SM00717">
    <property type="entry name" value="SANT"/>
    <property type="match status" value="3"/>
</dbReference>
<reference evidence="9" key="1">
    <citation type="journal article" date="2020" name="bioRxiv">
        <title>Chromosome-level reference genome of the European wasp spider Argiope bruennichi: a resource for studies on range expansion and evolutionary adaptation.</title>
        <authorList>
            <person name="Sheffer M.M."/>
            <person name="Hoppe A."/>
            <person name="Krehenwinkel H."/>
            <person name="Uhl G."/>
            <person name="Kuss A.W."/>
            <person name="Jensen L."/>
            <person name="Jensen C."/>
            <person name="Gillespie R.G."/>
            <person name="Hoff K.J."/>
            <person name="Prost S."/>
        </authorList>
    </citation>
    <scope>NUCLEOTIDE SEQUENCE</scope>
</reference>
<dbReference type="InterPro" id="IPR009057">
    <property type="entry name" value="Homeodomain-like_sf"/>
</dbReference>
<dbReference type="InterPro" id="IPR017930">
    <property type="entry name" value="Myb_dom"/>
</dbReference>
<dbReference type="CDD" id="cd00167">
    <property type="entry name" value="SANT"/>
    <property type="match status" value="2"/>
</dbReference>
<dbReference type="PANTHER" id="PTHR45614">
    <property type="entry name" value="MYB PROTEIN-RELATED"/>
    <property type="match status" value="1"/>
</dbReference>
<dbReference type="Pfam" id="PF00249">
    <property type="entry name" value="Myb_DNA-binding"/>
    <property type="match status" value="1"/>
</dbReference>
<dbReference type="InterPro" id="IPR050560">
    <property type="entry name" value="MYB_TF"/>
</dbReference>
<dbReference type="InterPro" id="IPR001005">
    <property type="entry name" value="SANT/Myb"/>
</dbReference>
<reference evidence="9" key="2">
    <citation type="submission" date="2020-06" db="EMBL/GenBank/DDBJ databases">
        <authorList>
            <person name="Sheffer M."/>
        </authorList>
    </citation>
    <scope>NUCLEOTIDE SEQUENCE</scope>
</reference>